<evidence type="ECO:0000256" key="5">
    <source>
        <dbReference type="ARBA" id="ARBA00022679"/>
    </source>
</evidence>
<keyword evidence="9" id="KW-0067">ATP-binding</keyword>
<evidence type="ECO:0000256" key="12">
    <source>
        <dbReference type="ARBA" id="ARBA00048679"/>
    </source>
</evidence>
<keyword evidence="4" id="KW-0723">Serine/threonine-protein kinase</keyword>
<dbReference type="CDD" id="cd14340">
    <property type="entry name" value="UBA_BRSK"/>
    <property type="match status" value="1"/>
</dbReference>
<feature type="non-terminal residue" evidence="14">
    <location>
        <position position="554"/>
    </location>
</feature>
<feature type="compositionally biased region" description="Polar residues" evidence="13">
    <location>
        <begin position="304"/>
        <end position="319"/>
    </location>
</feature>
<reference evidence="14" key="1">
    <citation type="submission" date="2020-04" db="EMBL/GenBank/DDBJ databases">
        <authorList>
            <person name="Alioto T."/>
            <person name="Alioto T."/>
            <person name="Gomez Garrido J."/>
        </authorList>
    </citation>
    <scope>NUCLEOTIDE SEQUENCE</scope>
    <source>
        <strain evidence="14">A484AB</strain>
    </source>
</reference>
<dbReference type="GO" id="GO:0005737">
    <property type="term" value="C:cytoplasm"/>
    <property type="evidence" value="ECO:0007669"/>
    <property type="project" value="TreeGrafter"/>
</dbReference>
<name>A0A6S7I4Y4_PARCT</name>
<dbReference type="PROSITE" id="PS50030">
    <property type="entry name" value="UBA"/>
    <property type="match status" value="1"/>
</dbReference>
<dbReference type="SUPFAM" id="SSF56112">
    <property type="entry name" value="Protein kinase-like (PK-like)"/>
    <property type="match status" value="1"/>
</dbReference>
<keyword evidence="7" id="KW-0547">Nucleotide-binding</keyword>
<keyword evidence="15" id="KW-1185">Reference proteome</keyword>
<dbReference type="GO" id="GO:0004674">
    <property type="term" value="F:protein serine/threonine kinase activity"/>
    <property type="evidence" value="ECO:0007669"/>
    <property type="project" value="UniProtKB-KW"/>
</dbReference>
<keyword evidence="5" id="KW-0808">Transferase</keyword>
<gene>
    <name evidence="14" type="ORF">PACLA_8A029844</name>
</gene>
<sequence length="554" mass="61689">GKRHAGVLIIPPANSVAILIDNGNLAVFDSHQHGNQGGLVLVCKLAEIHELFHYLGEKHNLCGSNFAELVMNVGENSMLETSCGSPHYACPEVVKGIKYDGRKADIWSCGVILYALVVGVLPFDDDNLRHLLEKVKKGVFRIPDNVPSECQSLIKEMIKVDPIRRISMKHILNHQFFKSVDIHEQLPVQRVVSTETILSENDIDPDVLASMNSLGCFHDKGRLIEKLLREENNMEKVMYYLLLERKERRPSSADVVPKAIRKEHAHILDPPRKRVDSCGSPRLNRSHDPNDVPHLPYRPRAGTDISSFKSIAASRTSSVPPAKSKTPPGSPWWSKRPWRKKSTGDASQQQSPELSSCEKEYSSNISLDTSPSDVKKSWFAYLPLGHSPSKEEPFFIVIKEKPLGTIKADIVHAFLTIPHVTHHVTSSTTFTAEYGKHKGSSMFRKSARIDVNIEESRDLKECKSARGVFTVNVKLVSGSSQKFKKLCEKLQAILLSHDRSPEKSRHSTASIGGSLIDGSRKKEERPTMSSAYVVSDSESEGDSLCSPDKEGNRT</sequence>
<dbReference type="Gene3D" id="1.10.510.10">
    <property type="entry name" value="Transferase(Phosphotransferase) domain 1"/>
    <property type="match status" value="1"/>
</dbReference>
<protein>
    <recommendedName>
        <fullName evidence="3">non-specific serine/threonine protein kinase</fullName>
        <ecNumber evidence="3">2.7.11.1</ecNumber>
    </recommendedName>
</protein>
<accession>A0A6S7I4Y4</accession>
<evidence type="ECO:0000313" key="15">
    <source>
        <dbReference type="Proteomes" id="UP001152795"/>
    </source>
</evidence>
<dbReference type="Proteomes" id="UP001152795">
    <property type="component" value="Unassembled WGS sequence"/>
</dbReference>
<dbReference type="EMBL" id="CACRXK020004076">
    <property type="protein sequence ID" value="CAB4001392.1"/>
    <property type="molecule type" value="Genomic_DNA"/>
</dbReference>
<evidence type="ECO:0000256" key="9">
    <source>
        <dbReference type="ARBA" id="ARBA00022840"/>
    </source>
</evidence>
<feature type="region of interest" description="Disordered" evidence="13">
    <location>
        <begin position="498"/>
        <end position="554"/>
    </location>
</feature>
<dbReference type="SMART" id="SM00220">
    <property type="entry name" value="S_TKc"/>
    <property type="match status" value="1"/>
</dbReference>
<keyword evidence="6" id="KW-0479">Metal-binding</keyword>
<comment type="caution">
    <text evidence="14">The sequence shown here is derived from an EMBL/GenBank/DDBJ whole genome shotgun (WGS) entry which is preliminary data.</text>
</comment>
<keyword evidence="10" id="KW-0460">Magnesium</keyword>
<evidence type="ECO:0000256" key="6">
    <source>
        <dbReference type="ARBA" id="ARBA00022723"/>
    </source>
</evidence>
<dbReference type="GO" id="GO:0005524">
    <property type="term" value="F:ATP binding"/>
    <property type="evidence" value="ECO:0007669"/>
    <property type="project" value="UniProtKB-KW"/>
</dbReference>
<feature type="region of interest" description="Disordered" evidence="13">
    <location>
        <begin position="252"/>
        <end position="370"/>
    </location>
</feature>
<evidence type="ECO:0000256" key="2">
    <source>
        <dbReference type="ARBA" id="ARBA00006234"/>
    </source>
</evidence>
<evidence type="ECO:0000256" key="1">
    <source>
        <dbReference type="ARBA" id="ARBA00001946"/>
    </source>
</evidence>
<dbReference type="PANTHER" id="PTHR24346">
    <property type="entry name" value="MAP/MICROTUBULE AFFINITY-REGULATING KINASE"/>
    <property type="match status" value="1"/>
</dbReference>
<dbReference type="AlphaFoldDB" id="A0A6S7I4Y4"/>
<dbReference type="Pfam" id="PF00069">
    <property type="entry name" value="Pkinase"/>
    <property type="match status" value="1"/>
</dbReference>
<organism evidence="14 15">
    <name type="scientific">Paramuricea clavata</name>
    <name type="common">Red gorgonian</name>
    <name type="synonym">Violescent sea-whip</name>
    <dbReference type="NCBI Taxonomy" id="317549"/>
    <lineage>
        <taxon>Eukaryota</taxon>
        <taxon>Metazoa</taxon>
        <taxon>Cnidaria</taxon>
        <taxon>Anthozoa</taxon>
        <taxon>Octocorallia</taxon>
        <taxon>Malacalcyonacea</taxon>
        <taxon>Plexauridae</taxon>
        <taxon>Paramuricea</taxon>
    </lineage>
</organism>
<dbReference type="GO" id="GO:0046872">
    <property type="term" value="F:metal ion binding"/>
    <property type="evidence" value="ECO:0007669"/>
    <property type="project" value="UniProtKB-KW"/>
</dbReference>
<dbReference type="PANTHER" id="PTHR24346:SF36">
    <property type="entry name" value="SERINE_THREONINE-PROTEIN KINASE BRSK1 ISOFORM X1-RELATED"/>
    <property type="match status" value="1"/>
</dbReference>
<evidence type="ECO:0000256" key="7">
    <source>
        <dbReference type="ARBA" id="ARBA00022741"/>
    </source>
</evidence>
<evidence type="ECO:0000313" key="14">
    <source>
        <dbReference type="EMBL" id="CAB4001392.1"/>
    </source>
</evidence>
<comment type="catalytic activity">
    <reaction evidence="11">
        <text>L-threonyl-[protein] + ATP = O-phospho-L-threonyl-[protein] + ADP + H(+)</text>
        <dbReference type="Rhea" id="RHEA:46608"/>
        <dbReference type="Rhea" id="RHEA-COMP:11060"/>
        <dbReference type="Rhea" id="RHEA-COMP:11605"/>
        <dbReference type="ChEBI" id="CHEBI:15378"/>
        <dbReference type="ChEBI" id="CHEBI:30013"/>
        <dbReference type="ChEBI" id="CHEBI:30616"/>
        <dbReference type="ChEBI" id="CHEBI:61977"/>
        <dbReference type="ChEBI" id="CHEBI:456216"/>
        <dbReference type="EC" id="2.7.11.1"/>
    </reaction>
</comment>
<dbReference type="EC" id="2.7.11.1" evidence="3"/>
<evidence type="ECO:0000256" key="11">
    <source>
        <dbReference type="ARBA" id="ARBA00047899"/>
    </source>
</evidence>
<dbReference type="GO" id="GO:0035556">
    <property type="term" value="P:intracellular signal transduction"/>
    <property type="evidence" value="ECO:0007669"/>
    <property type="project" value="TreeGrafter"/>
</dbReference>
<evidence type="ECO:0000256" key="8">
    <source>
        <dbReference type="ARBA" id="ARBA00022777"/>
    </source>
</evidence>
<comment type="catalytic activity">
    <reaction evidence="12">
        <text>L-seryl-[protein] + ATP = O-phospho-L-seryl-[protein] + ADP + H(+)</text>
        <dbReference type="Rhea" id="RHEA:17989"/>
        <dbReference type="Rhea" id="RHEA-COMP:9863"/>
        <dbReference type="Rhea" id="RHEA-COMP:11604"/>
        <dbReference type="ChEBI" id="CHEBI:15378"/>
        <dbReference type="ChEBI" id="CHEBI:29999"/>
        <dbReference type="ChEBI" id="CHEBI:30616"/>
        <dbReference type="ChEBI" id="CHEBI:83421"/>
        <dbReference type="ChEBI" id="CHEBI:456216"/>
        <dbReference type="EC" id="2.7.11.1"/>
    </reaction>
</comment>
<feature type="compositionally biased region" description="Polar residues" evidence="13">
    <location>
        <begin position="344"/>
        <end position="354"/>
    </location>
</feature>
<evidence type="ECO:0000256" key="3">
    <source>
        <dbReference type="ARBA" id="ARBA00012513"/>
    </source>
</evidence>
<feature type="compositionally biased region" description="Basic and acidic residues" evidence="13">
    <location>
        <begin position="260"/>
        <end position="276"/>
    </location>
</feature>
<comment type="similarity">
    <text evidence="2">Belongs to the protein kinase superfamily. CAMK Ser/Thr protein kinase family. SNF1 subfamily.</text>
</comment>
<comment type="cofactor">
    <cofactor evidence="1">
        <name>Mg(2+)</name>
        <dbReference type="ChEBI" id="CHEBI:18420"/>
    </cofactor>
</comment>
<dbReference type="InterPro" id="IPR015940">
    <property type="entry name" value="UBA"/>
</dbReference>
<dbReference type="Pfam" id="PF21115">
    <property type="entry name" value="UBA_BRSK"/>
    <property type="match status" value="1"/>
</dbReference>
<keyword evidence="8 14" id="KW-0418">Kinase</keyword>
<dbReference type="OrthoDB" id="193931at2759"/>
<evidence type="ECO:0000256" key="10">
    <source>
        <dbReference type="ARBA" id="ARBA00022842"/>
    </source>
</evidence>
<evidence type="ECO:0000256" key="13">
    <source>
        <dbReference type="SAM" id="MobiDB-lite"/>
    </source>
</evidence>
<dbReference type="PROSITE" id="PS50011">
    <property type="entry name" value="PROTEIN_KINASE_DOM"/>
    <property type="match status" value="1"/>
</dbReference>
<dbReference type="InterPro" id="IPR011009">
    <property type="entry name" value="Kinase-like_dom_sf"/>
</dbReference>
<dbReference type="Pfam" id="PF21122">
    <property type="entry name" value="KA1_BRSK"/>
    <property type="match status" value="1"/>
</dbReference>
<evidence type="ECO:0000256" key="4">
    <source>
        <dbReference type="ARBA" id="ARBA00022527"/>
    </source>
</evidence>
<dbReference type="InterPro" id="IPR000719">
    <property type="entry name" value="Prot_kinase_dom"/>
</dbReference>
<proteinExistence type="inferred from homology"/>
<dbReference type="InterPro" id="IPR048622">
    <property type="entry name" value="BRSK1_2-like_UBA"/>
</dbReference>